<dbReference type="AlphaFoldDB" id="A0A8D8G6S2"/>
<organism evidence="1">
    <name type="scientific">Culex pipiens</name>
    <name type="common">House mosquito</name>
    <dbReference type="NCBI Taxonomy" id="7175"/>
    <lineage>
        <taxon>Eukaryota</taxon>
        <taxon>Metazoa</taxon>
        <taxon>Ecdysozoa</taxon>
        <taxon>Arthropoda</taxon>
        <taxon>Hexapoda</taxon>
        <taxon>Insecta</taxon>
        <taxon>Pterygota</taxon>
        <taxon>Neoptera</taxon>
        <taxon>Endopterygota</taxon>
        <taxon>Diptera</taxon>
        <taxon>Nematocera</taxon>
        <taxon>Culicoidea</taxon>
        <taxon>Culicidae</taxon>
        <taxon>Culicinae</taxon>
        <taxon>Culicini</taxon>
        <taxon>Culex</taxon>
        <taxon>Culex</taxon>
    </lineage>
</organism>
<protein>
    <submittedName>
        <fullName evidence="1">(northern house mosquito) hypothetical protein</fullName>
    </submittedName>
</protein>
<accession>A0A8D8G6S2</accession>
<reference evidence="1" key="1">
    <citation type="submission" date="2021-05" db="EMBL/GenBank/DDBJ databases">
        <authorList>
            <person name="Alioto T."/>
            <person name="Alioto T."/>
            <person name="Gomez Garrido J."/>
        </authorList>
    </citation>
    <scope>NUCLEOTIDE SEQUENCE</scope>
</reference>
<proteinExistence type="predicted"/>
<sequence>MFYRFPVIASRQPVLASLAPYSSVWQPLPPSPSCRPTIVIEPREQNDQKTQQQQQHYRCGQGGKIVVAILCKRGVRFFFVRRSIVAPFEGDEDDPRFYGSARVWFSRKPPGYRFRRNVPVTGDELCERRYFRILPFPVNFRVWCVRSRSRRGLAVVWGSRTGNLPRGAFRIAPRDTFLVVQGVSELLF</sequence>
<dbReference type="EMBL" id="HBUE01129505">
    <property type="protein sequence ID" value="CAG6495674.1"/>
    <property type="molecule type" value="Transcribed_RNA"/>
</dbReference>
<evidence type="ECO:0000313" key="1">
    <source>
        <dbReference type="EMBL" id="CAG6495674.1"/>
    </source>
</evidence>
<name>A0A8D8G6S2_CULPI</name>